<dbReference type="OrthoDB" id="331418at2157"/>
<dbReference type="EMBL" id="JAGGKQ010000006">
    <property type="protein sequence ID" value="MBP1922270.1"/>
    <property type="molecule type" value="Genomic_DNA"/>
</dbReference>
<comment type="caution">
    <text evidence="2">The sequence shown here is derived from an EMBL/GenBank/DDBJ whole genome shotgun (WGS) entry which is preliminary data.</text>
</comment>
<feature type="transmembrane region" description="Helical" evidence="1">
    <location>
        <begin position="20"/>
        <end position="38"/>
    </location>
</feature>
<accession>A0A8T4GF42</accession>
<keyword evidence="1" id="KW-1133">Transmembrane helix</keyword>
<dbReference type="AlphaFoldDB" id="A0A8T4GF42"/>
<proteinExistence type="predicted"/>
<evidence type="ECO:0000313" key="3">
    <source>
        <dbReference type="Proteomes" id="UP000823588"/>
    </source>
</evidence>
<protein>
    <submittedName>
        <fullName evidence="2">High-affinity Fe2+/Pb2+ permease</fullName>
    </submittedName>
</protein>
<feature type="transmembrane region" description="Helical" evidence="1">
    <location>
        <begin position="45"/>
        <end position="64"/>
    </location>
</feature>
<evidence type="ECO:0000256" key="1">
    <source>
        <dbReference type="SAM" id="Phobius"/>
    </source>
</evidence>
<organism evidence="2 3">
    <name type="scientific">Halorubrum alkaliphilum</name>
    <dbReference type="NCBI Taxonomy" id="261290"/>
    <lineage>
        <taxon>Archaea</taxon>
        <taxon>Methanobacteriati</taxon>
        <taxon>Methanobacteriota</taxon>
        <taxon>Stenosarchaea group</taxon>
        <taxon>Halobacteria</taxon>
        <taxon>Halobacteriales</taxon>
        <taxon>Haloferacaceae</taxon>
        <taxon>Halorubrum</taxon>
    </lineage>
</organism>
<dbReference type="Proteomes" id="UP000823588">
    <property type="component" value="Unassembled WGS sequence"/>
</dbReference>
<evidence type="ECO:0000313" key="2">
    <source>
        <dbReference type="EMBL" id="MBP1922270.1"/>
    </source>
</evidence>
<name>A0A8T4GF42_9EURY</name>
<reference evidence="2" key="1">
    <citation type="submission" date="2021-03" db="EMBL/GenBank/DDBJ databases">
        <title>Genomic Encyclopedia of Type Strains, Phase IV (KMG-IV): sequencing the most valuable type-strain genomes for metagenomic binning, comparative biology and taxonomic classification.</title>
        <authorList>
            <person name="Goeker M."/>
        </authorList>
    </citation>
    <scope>NUCLEOTIDE SEQUENCE</scope>
    <source>
        <strain evidence="2">DSM 23564</strain>
    </source>
</reference>
<keyword evidence="3" id="KW-1185">Reference proteome</keyword>
<dbReference type="Pfam" id="PF26072">
    <property type="entry name" value="DUF8029"/>
    <property type="match status" value="1"/>
</dbReference>
<sequence length="65" mass="6554">MTDLGVALSQTGVLGEPVGQVLVALVVIALVIVVGKFLLSLAWRLITIGIVVVAVVFGLSAAGLI</sequence>
<dbReference type="InterPro" id="IPR058342">
    <property type="entry name" value="DUF8029"/>
</dbReference>
<keyword evidence="1" id="KW-0812">Transmembrane</keyword>
<dbReference type="RefSeq" id="WP_209484252.1">
    <property type="nucleotide sequence ID" value="NZ_JAGGKQ010000006.1"/>
</dbReference>
<gene>
    <name evidence="2" type="ORF">J2751_001276</name>
</gene>
<keyword evidence="1" id="KW-0472">Membrane</keyword>